<gene>
    <name evidence="1" type="ORF">QVD17_29762</name>
</gene>
<comment type="caution">
    <text evidence="1">The sequence shown here is derived from an EMBL/GenBank/DDBJ whole genome shotgun (WGS) entry which is preliminary data.</text>
</comment>
<dbReference type="Proteomes" id="UP001229421">
    <property type="component" value="Unassembled WGS sequence"/>
</dbReference>
<proteinExistence type="predicted"/>
<dbReference type="AlphaFoldDB" id="A0AAD8K6K6"/>
<reference evidence="1" key="1">
    <citation type="journal article" date="2023" name="bioRxiv">
        <title>Improved chromosome-level genome assembly for marigold (Tagetes erecta).</title>
        <authorList>
            <person name="Jiang F."/>
            <person name="Yuan L."/>
            <person name="Wang S."/>
            <person name="Wang H."/>
            <person name="Xu D."/>
            <person name="Wang A."/>
            <person name="Fan W."/>
        </authorList>
    </citation>
    <scope>NUCLEOTIDE SEQUENCE</scope>
    <source>
        <strain evidence="1">WSJ</strain>
        <tissue evidence="1">Leaf</tissue>
    </source>
</reference>
<protein>
    <submittedName>
        <fullName evidence="1">Uncharacterized protein</fullName>
    </submittedName>
</protein>
<accession>A0AAD8K6K6</accession>
<dbReference type="EMBL" id="JAUHHV010000008">
    <property type="protein sequence ID" value="KAK1414025.1"/>
    <property type="molecule type" value="Genomic_DNA"/>
</dbReference>
<keyword evidence="2" id="KW-1185">Reference proteome</keyword>
<organism evidence="1 2">
    <name type="scientific">Tagetes erecta</name>
    <name type="common">African marigold</name>
    <dbReference type="NCBI Taxonomy" id="13708"/>
    <lineage>
        <taxon>Eukaryota</taxon>
        <taxon>Viridiplantae</taxon>
        <taxon>Streptophyta</taxon>
        <taxon>Embryophyta</taxon>
        <taxon>Tracheophyta</taxon>
        <taxon>Spermatophyta</taxon>
        <taxon>Magnoliopsida</taxon>
        <taxon>eudicotyledons</taxon>
        <taxon>Gunneridae</taxon>
        <taxon>Pentapetalae</taxon>
        <taxon>asterids</taxon>
        <taxon>campanulids</taxon>
        <taxon>Asterales</taxon>
        <taxon>Asteraceae</taxon>
        <taxon>Asteroideae</taxon>
        <taxon>Heliantheae alliance</taxon>
        <taxon>Tageteae</taxon>
        <taxon>Tagetes</taxon>
    </lineage>
</organism>
<sequence>MQYERPNLLENMARFDSDKTKRMEDWLRRLPVIAVEETESEYIEVEDKELTGGTTENTCFQMINSRDYDNSVVLIMDDYDKFYKWSLNLLSSPSR</sequence>
<evidence type="ECO:0000313" key="2">
    <source>
        <dbReference type="Proteomes" id="UP001229421"/>
    </source>
</evidence>
<name>A0AAD8K6K6_TARER</name>
<evidence type="ECO:0000313" key="1">
    <source>
        <dbReference type="EMBL" id="KAK1414025.1"/>
    </source>
</evidence>